<dbReference type="RefSeq" id="WP_241827902.1">
    <property type="nucleotide sequence ID" value="NZ_LT629732.1"/>
</dbReference>
<comment type="subcellular location">
    <subcellularLocation>
        <location evidence="1">Membrane</location>
        <topology evidence="1">Multi-pass membrane protein</topology>
    </subcellularLocation>
</comment>
<organism evidence="9 10">
    <name type="scientific">Actinopolymorpha singaporensis</name>
    <dbReference type="NCBI Taxonomy" id="117157"/>
    <lineage>
        <taxon>Bacteria</taxon>
        <taxon>Bacillati</taxon>
        <taxon>Actinomycetota</taxon>
        <taxon>Actinomycetes</taxon>
        <taxon>Propionibacteriales</taxon>
        <taxon>Actinopolymorphaceae</taxon>
        <taxon>Actinopolymorpha</taxon>
    </lineage>
</organism>
<feature type="transmembrane region" description="Helical" evidence="7">
    <location>
        <begin position="12"/>
        <end position="33"/>
    </location>
</feature>
<dbReference type="STRING" id="117157.SAMN04489717_2099"/>
<dbReference type="AlphaFoldDB" id="A0A1H1QPD9"/>
<evidence type="ECO:0000256" key="3">
    <source>
        <dbReference type="ARBA" id="ARBA00022748"/>
    </source>
</evidence>
<evidence type="ECO:0000256" key="6">
    <source>
        <dbReference type="SAM" id="MobiDB-lite"/>
    </source>
</evidence>
<protein>
    <submittedName>
        <fullName evidence="9">Cytochrome c-type biogenesis protein CcsB</fullName>
    </submittedName>
</protein>
<feature type="domain" description="Cytochrome c assembly protein" evidence="8">
    <location>
        <begin position="128"/>
        <end position="339"/>
    </location>
</feature>
<dbReference type="InterPro" id="IPR045062">
    <property type="entry name" value="Cyt_c_biogenesis_CcsA/CcmC"/>
</dbReference>
<feature type="transmembrane region" description="Helical" evidence="7">
    <location>
        <begin position="157"/>
        <end position="179"/>
    </location>
</feature>
<evidence type="ECO:0000313" key="10">
    <source>
        <dbReference type="Proteomes" id="UP000198983"/>
    </source>
</evidence>
<evidence type="ECO:0000313" key="9">
    <source>
        <dbReference type="EMBL" id="SDS25342.1"/>
    </source>
</evidence>
<proteinExistence type="predicted"/>
<evidence type="ECO:0000256" key="2">
    <source>
        <dbReference type="ARBA" id="ARBA00022692"/>
    </source>
</evidence>
<dbReference type="PANTHER" id="PTHR30071">
    <property type="entry name" value="HEME EXPORTER PROTEIN C"/>
    <property type="match status" value="1"/>
</dbReference>
<dbReference type="InterPro" id="IPR017562">
    <property type="entry name" value="Cyt_c_biogenesis_CcsA"/>
</dbReference>
<evidence type="ECO:0000256" key="4">
    <source>
        <dbReference type="ARBA" id="ARBA00022989"/>
    </source>
</evidence>
<feature type="transmembrane region" description="Helical" evidence="7">
    <location>
        <begin position="191"/>
        <end position="216"/>
    </location>
</feature>
<feature type="transmembrane region" description="Helical" evidence="7">
    <location>
        <begin position="315"/>
        <end position="335"/>
    </location>
</feature>
<feature type="compositionally biased region" description="Low complexity" evidence="6">
    <location>
        <begin position="51"/>
        <end position="70"/>
    </location>
</feature>
<dbReference type="GO" id="GO:0017004">
    <property type="term" value="P:cytochrome complex assembly"/>
    <property type="evidence" value="ECO:0007669"/>
    <property type="project" value="UniProtKB-KW"/>
</dbReference>
<dbReference type="Proteomes" id="UP000198983">
    <property type="component" value="Chromosome I"/>
</dbReference>
<reference evidence="9 10" key="1">
    <citation type="submission" date="2016-10" db="EMBL/GenBank/DDBJ databases">
        <authorList>
            <person name="de Groot N.N."/>
        </authorList>
    </citation>
    <scope>NUCLEOTIDE SEQUENCE [LARGE SCALE GENOMIC DNA]</scope>
    <source>
        <strain evidence="9 10">DSM 22024</strain>
    </source>
</reference>
<evidence type="ECO:0000256" key="1">
    <source>
        <dbReference type="ARBA" id="ARBA00004141"/>
    </source>
</evidence>
<keyword evidence="10" id="KW-1185">Reference proteome</keyword>
<feature type="transmembrane region" description="Helical" evidence="7">
    <location>
        <begin position="287"/>
        <end position="303"/>
    </location>
</feature>
<keyword evidence="3" id="KW-0201">Cytochrome c-type biogenesis</keyword>
<dbReference type="Pfam" id="PF01578">
    <property type="entry name" value="Cytochrom_C_asm"/>
    <property type="match status" value="1"/>
</dbReference>
<sequence>MSSLLASLSDNFVYASTAVIALAMLAHAAEWAFRRERRTSGRAEQSAAVRGETSGASTAAAQSSADDSGAGESGGGVAVLEREQAPDGGGVDRADLFARIGVALTILSTGLLGAGVLCRGFAAGRVPWSNLYEFSITGSFVIMVVYLVSLRKLRTNFLGLPLTGFVLVLLTVAISVLYIPVTGLIPALQSYWLVIHVSAACLATGIFTLGAVASALQIFKARYERRVAEGRRTPGGYLAQLPSAQAIDRVAYRLNAFAFPIWTFALIAGAVWAAAAWGRYWGWDPKETWMFITWVCYAAYLHARSTAGWRTKVSGIALVSYAALVFNLVGVNFFISGLHSYAM</sequence>
<name>A0A1H1QPD9_9ACTN</name>
<evidence type="ECO:0000256" key="7">
    <source>
        <dbReference type="SAM" id="Phobius"/>
    </source>
</evidence>
<feature type="transmembrane region" description="Helical" evidence="7">
    <location>
        <begin position="134"/>
        <end position="150"/>
    </location>
</feature>
<feature type="transmembrane region" description="Helical" evidence="7">
    <location>
        <begin position="100"/>
        <end position="122"/>
    </location>
</feature>
<feature type="region of interest" description="Disordered" evidence="6">
    <location>
        <begin position="42"/>
        <end position="74"/>
    </location>
</feature>
<dbReference type="NCBIfam" id="TIGR03144">
    <property type="entry name" value="cytochr_II_ccsB"/>
    <property type="match status" value="1"/>
</dbReference>
<keyword evidence="2 7" id="KW-0812">Transmembrane</keyword>
<evidence type="ECO:0000256" key="5">
    <source>
        <dbReference type="ARBA" id="ARBA00023136"/>
    </source>
</evidence>
<dbReference type="EMBL" id="LT629732">
    <property type="protein sequence ID" value="SDS25342.1"/>
    <property type="molecule type" value="Genomic_DNA"/>
</dbReference>
<dbReference type="GO" id="GO:0005886">
    <property type="term" value="C:plasma membrane"/>
    <property type="evidence" value="ECO:0007669"/>
    <property type="project" value="TreeGrafter"/>
</dbReference>
<dbReference type="InterPro" id="IPR002541">
    <property type="entry name" value="Cyt_c_assembly"/>
</dbReference>
<keyword evidence="5 7" id="KW-0472">Membrane</keyword>
<accession>A0A1H1QPD9</accession>
<gene>
    <name evidence="9" type="ORF">SAMN04489717_2099</name>
</gene>
<keyword evidence="4 7" id="KW-1133">Transmembrane helix</keyword>
<evidence type="ECO:0000259" key="8">
    <source>
        <dbReference type="Pfam" id="PF01578"/>
    </source>
</evidence>
<dbReference type="PANTHER" id="PTHR30071:SF1">
    <property type="entry name" value="CYTOCHROME B_B6 PROTEIN-RELATED"/>
    <property type="match status" value="1"/>
</dbReference>
<feature type="transmembrane region" description="Helical" evidence="7">
    <location>
        <begin position="254"/>
        <end position="275"/>
    </location>
</feature>
<dbReference type="GO" id="GO:0020037">
    <property type="term" value="F:heme binding"/>
    <property type="evidence" value="ECO:0007669"/>
    <property type="project" value="InterPro"/>
</dbReference>